<proteinExistence type="predicted"/>
<dbReference type="RefSeq" id="XP_024725586.1">
    <property type="nucleotide sequence ID" value="XM_024865060.1"/>
</dbReference>
<sequence length="156" mass="17822">MRVRIDETRAERFVVLTEGLITNVPYLSIYGVVRDMMELIVVQLYATRAAISPMLCLRCHEVSWSHTSKKVMKSWNRTHRAVVAQYRGSWGGVAEGTPYSVHAHLPLGRRAVQRGVQASETRCRDANPAIIRYDDDWEVKNSRDSRLVETDCGYVI</sequence>
<organism evidence="1 2">
    <name type="scientific">Amorphotheca resinae ATCC 22711</name>
    <dbReference type="NCBI Taxonomy" id="857342"/>
    <lineage>
        <taxon>Eukaryota</taxon>
        <taxon>Fungi</taxon>
        <taxon>Dikarya</taxon>
        <taxon>Ascomycota</taxon>
        <taxon>Pezizomycotina</taxon>
        <taxon>Leotiomycetes</taxon>
        <taxon>Helotiales</taxon>
        <taxon>Amorphothecaceae</taxon>
        <taxon>Amorphotheca</taxon>
    </lineage>
</organism>
<dbReference type="AlphaFoldDB" id="A0A2T3BF90"/>
<dbReference type="GeneID" id="36573141"/>
<dbReference type="InParanoid" id="A0A2T3BF90"/>
<keyword evidence="2" id="KW-1185">Reference proteome</keyword>
<dbReference type="EMBL" id="KZ679006">
    <property type="protein sequence ID" value="PSS28061.1"/>
    <property type="molecule type" value="Genomic_DNA"/>
</dbReference>
<evidence type="ECO:0000313" key="1">
    <source>
        <dbReference type="EMBL" id="PSS28061.1"/>
    </source>
</evidence>
<name>A0A2T3BF90_AMORE</name>
<dbReference type="Proteomes" id="UP000241818">
    <property type="component" value="Unassembled WGS sequence"/>
</dbReference>
<accession>A0A2T3BF90</accession>
<gene>
    <name evidence="1" type="ORF">M430DRAFT_24429</name>
</gene>
<evidence type="ECO:0000313" key="2">
    <source>
        <dbReference type="Proteomes" id="UP000241818"/>
    </source>
</evidence>
<reference evidence="1 2" key="1">
    <citation type="journal article" date="2018" name="New Phytol.">
        <title>Comparative genomics and transcriptomics depict ericoid mycorrhizal fungi as versatile saprotrophs and plant mutualists.</title>
        <authorList>
            <person name="Martino E."/>
            <person name="Morin E."/>
            <person name="Grelet G.A."/>
            <person name="Kuo A."/>
            <person name="Kohler A."/>
            <person name="Daghino S."/>
            <person name="Barry K.W."/>
            <person name="Cichocki N."/>
            <person name="Clum A."/>
            <person name="Dockter R.B."/>
            <person name="Hainaut M."/>
            <person name="Kuo R.C."/>
            <person name="LaButti K."/>
            <person name="Lindahl B.D."/>
            <person name="Lindquist E.A."/>
            <person name="Lipzen A."/>
            <person name="Khouja H.R."/>
            <person name="Magnuson J."/>
            <person name="Murat C."/>
            <person name="Ohm R.A."/>
            <person name="Singer S.W."/>
            <person name="Spatafora J.W."/>
            <person name="Wang M."/>
            <person name="Veneault-Fourrey C."/>
            <person name="Henrissat B."/>
            <person name="Grigoriev I.V."/>
            <person name="Martin F.M."/>
            <person name="Perotto S."/>
        </authorList>
    </citation>
    <scope>NUCLEOTIDE SEQUENCE [LARGE SCALE GENOMIC DNA]</scope>
    <source>
        <strain evidence="1 2">ATCC 22711</strain>
    </source>
</reference>
<protein>
    <submittedName>
        <fullName evidence="1">Uncharacterized protein</fullName>
    </submittedName>
</protein>